<keyword evidence="5" id="KW-1185">Reference proteome</keyword>
<evidence type="ECO:0000256" key="1">
    <source>
        <dbReference type="ARBA" id="ARBA00005947"/>
    </source>
</evidence>
<evidence type="ECO:0000313" key="5">
    <source>
        <dbReference type="Proteomes" id="UP001597115"/>
    </source>
</evidence>
<comment type="caution">
    <text evidence="4">The sequence shown here is derived from an EMBL/GenBank/DDBJ whole genome shotgun (WGS) entry which is preliminary data.</text>
</comment>
<dbReference type="InterPro" id="IPR023696">
    <property type="entry name" value="Ureohydrolase_dom_sf"/>
</dbReference>
<reference evidence="5" key="1">
    <citation type="journal article" date="2019" name="Int. J. Syst. Evol. Microbiol.">
        <title>The Global Catalogue of Microorganisms (GCM) 10K type strain sequencing project: providing services to taxonomists for standard genome sequencing and annotation.</title>
        <authorList>
            <consortium name="The Broad Institute Genomics Platform"/>
            <consortium name="The Broad Institute Genome Sequencing Center for Infectious Disease"/>
            <person name="Wu L."/>
            <person name="Ma J."/>
        </authorList>
    </citation>
    <scope>NUCLEOTIDE SEQUENCE [LARGE SCALE GENOMIC DNA]</scope>
    <source>
        <strain evidence="5">CGMCC 1.16275</strain>
    </source>
</reference>
<dbReference type="Gene3D" id="3.40.800.20">
    <property type="entry name" value="Histone deacetylase domain"/>
    <property type="match status" value="1"/>
</dbReference>
<gene>
    <name evidence="4" type="ORF">ACFSCW_08405</name>
</gene>
<evidence type="ECO:0000259" key="3">
    <source>
        <dbReference type="Pfam" id="PF00850"/>
    </source>
</evidence>
<organism evidence="4 5">
    <name type="scientific">Sphingomonas tabacisoli</name>
    <dbReference type="NCBI Taxonomy" id="2249466"/>
    <lineage>
        <taxon>Bacteria</taxon>
        <taxon>Pseudomonadati</taxon>
        <taxon>Pseudomonadota</taxon>
        <taxon>Alphaproteobacteria</taxon>
        <taxon>Sphingomonadales</taxon>
        <taxon>Sphingomonadaceae</taxon>
        <taxon>Sphingomonas</taxon>
    </lineage>
</organism>
<dbReference type="InterPro" id="IPR023801">
    <property type="entry name" value="His_deacetylse_dom"/>
</dbReference>
<dbReference type="InterPro" id="IPR000286">
    <property type="entry name" value="HDACs"/>
</dbReference>
<sequence length="300" mass="32200">MLHLIHHPGYLTPPPPSGGFPASKYNLLIEALDRLEIPQTRHIPEPMPRAWLEAMHDPAYVAEVLAAAVPREKERRIGFPVTPLLSQRAKLTPGGTWLAAKLALQHGYAANTAGGSHHALHDTGAGYCVFNDLAIAAHRLLAEGDARRILIVDCDVHQGDGTASLLAGRSDVATYSIHADKNFPARKARSTLDVPLPDGIGDAAYLDALAATLPALIDRIRPDLLLYQAGVDPHADDKLGRLALTDDGLAARDRFVAEQARRRGIPLASTPGGGYGADKAPIAQRHARSIETLYRALIEA</sequence>
<evidence type="ECO:0000313" key="4">
    <source>
        <dbReference type="EMBL" id="MFD1611820.1"/>
    </source>
</evidence>
<dbReference type="InterPro" id="IPR044150">
    <property type="entry name" value="HDAC_classIV"/>
</dbReference>
<name>A0ABW4I3G0_9SPHN</name>
<dbReference type="EMBL" id="JBHUDY010000001">
    <property type="protein sequence ID" value="MFD1611820.1"/>
    <property type="molecule type" value="Genomic_DNA"/>
</dbReference>
<evidence type="ECO:0000256" key="2">
    <source>
        <dbReference type="ARBA" id="ARBA00022801"/>
    </source>
</evidence>
<protein>
    <submittedName>
        <fullName evidence="4">Histone deacetylase</fullName>
    </submittedName>
</protein>
<dbReference type="Pfam" id="PF00850">
    <property type="entry name" value="Hist_deacetyl"/>
    <property type="match status" value="1"/>
</dbReference>
<proteinExistence type="inferred from homology"/>
<dbReference type="RefSeq" id="WP_380888396.1">
    <property type="nucleotide sequence ID" value="NZ_JBHUDY010000001.1"/>
</dbReference>
<comment type="similarity">
    <text evidence="1">Belongs to the histone deacetylase family.</text>
</comment>
<dbReference type="InterPro" id="IPR037138">
    <property type="entry name" value="His_deacetylse_dom_sf"/>
</dbReference>
<dbReference type="SUPFAM" id="SSF52768">
    <property type="entry name" value="Arginase/deacetylase"/>
    <property type="match status" value="1"/>
</dbReference>
<keyword evidence="2" id="KW-0378">Hydrolase</keyword>
<dbReference type="PANTHER" id="PTHR10625:SF19">
    <property type="entry name" value="HISTONE DEACETYLASE 12"/>
    <property type="match status" value="1"/>
</dbReference>
<accession>A0ABW4I3G0</accession>
<dbReference type="Proteomes" id="UP001597115">
    <property type="component" value="Unassembled WGS sequence"/>
</dbReference>
<dbReference type="PRINTS" id="PR01270">
    <property type="entry name" value="HDASUPER"/>
</dbReference>
<dbReference type="PANTHER" id="PTHR10625">
    <property type="entry name" value="HISTONE DEACETYLASE HDAC1-RELATED"/>
    <property type="match status" value="1"/>
</dbReference>
<dbReference type="CDD" id="cd09993">
    <property type="entry name" value="HDAC_classIV"/>
    <property type="match status" value="1"/>
</dbReference>
<feature type="domain" description="Histone deacetylase" evidence="3">
    <location>
        <begin position="23"/>
        <end position="280"/>
    </location>
</feature>